<feature type="coiled-coil region" evidence="1">
    <location>
        <begin position="39"/>
        <end position="94"/>
    </location>
</feature>
<sequence>MDTENNSSKFKILIGVLSVLLIGLAVYTVSLYNDSKTAVTGLEQQKADIETELESLIANYDEVIQDNELKDKDLLAARERIEELLESVKKSEANMALIGRYKAEIGRLKEERKLLFKKADSLIYANQRLALERDSTSNVLSKTYMVVDSVNQKNTAMAETIKRGATLSATDLRGDAVIVRKSGKIVDTRRSSRADKVRACFTLAPNNIAEKGDKLLFVQVINPRNALLGNNESIMIDDAELKYSASSKVFYENDELDVCILVNAAEDDLIEGKYTINVFDGARQVATTTMDLK</sequence>
<evidence type="ECO:0000256" key="1">
    <source>
        <dbReference type="SAM" id="Coils"/>
    </source>
</evidence>
<reference evidence="3 4" key="1">
    <citation type="submission" date="2016-10" db="EMBL/GenBank/DDBJ databases">
        <authorList>
            <person name="de Groot N.N."/>
        </authorList>
    </citation>
    <scope>NUCLEOTIDE SEQUENCE [LARGE SCALE GENOMIC DNA]</scope>
    <source>
        <strain evidence="3 4">DSM 16195</strain>
    </source>
</reference>
<dbReference type="EMBL" id="FNBA01000001">
    <property type="protein sequence ID" value="SDE43725.1"/>
    <property type="molecule type" value="Genomic_DNA"/>
</dbReference>
<accession>A0A1G7CZ24</accession>
<feature type="transmembrane region" description="Helical" evidence="2">
    <location>
        <begin position="12"/>
        <end position="32"/>
    </location>
</feature>
<evidence type="ECO:0000313" key="4">
    <source>
        <dbReference type="Proteomes" id="UP000199321"/>
    </source>
</evidence>
<protein>
    <recommendedName>
        <fullName evidence="5">Chromosome partitioning protein ParA</fullName>
    </recommendedName>
</protein>
<dbReference type="AlphaFoldDB" id="A0A1G7CZ24"/>
<name>A0A1G7CZ24_9FLAO</name>
<gene>
    <name evidence="3" type="ORF">SAMN05421855_101615</name>
</gene>
<evidence type="ECO:0000256" key="2">
    <source>
        <dbReference type="SAM" id="Phobius"/>
    </source>
</evidence>
<keyword evidence="2" id="KW-0812">Transmembrane</keyword>
<dbReference type="OrthoDB" id="1115172at2"/>
<dbReference type="STRING" id="227084.SAMN05421855_101615"/>
<evidence type="ECO:0000313" key="3">
    <source>
        <dbReference type="EMBL" id="SDE43725.1"/>
    </source>
</evidence>
<keyword evidence="2" id="KW-1133">Transmembrane helix</keyword>
<keyword evidence="4" id="KW-1185">Reference proteome</keyword>
<keyword evidence="1" id="KW-0175">Coiled coil</keyword>
<organism evidence="3 4">
    <name type="scientific">Ulvibacter litoralis</name>
    <dbReference type="NCBI Taxonomy" id="227084"/>
    <lineage>
        <taxon>Bacteria</taxon>
        <taxon>Pseudomonadati</taxon>
        <taxon>Bacteroidota</taxon>
        <taxon>Flavobacteriia</taxon>
        <taxon>Flavobacteriales</taxon>
        <taxon>Flavobacteriaceae</taxon>
        <taxon>Ulvibacter</taxon>
    </lineage>
</organism>
<proteinExistence type="predicted"/>
<keyword evidence="2" id="KW-0472">Membrane</keyword>
<evidence type="ECO:0008006" key="5">
    <source>
        <dbReference type="Google" id="ProtNLM"/>
    </source>
</evidence>
<dbReference type="Proteomes" id="UP000199321">
    <property type="component" value="Unassembled WGS sequence"/>
</dbReference>
<dbReference type="RefSeq" id="WP_093140334.1">
    <property type="nucleotide sequence ID" value="NZ_BMWO01000001.1"/>
</dbReference>